<dbReference type="EMBL" id="SHOA02000007">
    <property type="protein sequence ID" value="TDH69727.1"/>
    <property type="molecule type" value="Genomic_DNA"/>
</dbReference>
<dbReference type="KEGG" id="blac:94349205"/>
<dbReference type="AlphaFoldDB" id="A0A976FMT6"/>
<protein>
    <submittedName>
        <fullName evidence="1">Uncharacterized protein</fullName>
    </submittedName>
</protein>
<dbReference type="EMBL" id="SHOA02000007">
    <property type="protein sequence ID" value="TDH69774.1"/>
    <property type="molecule type" value="Genomic_DNA"/>
</dbReference>
<comment type="caution">
    <text evidence="1">The sequence shown here is derived from an EMBL/GenBank/DDBJ whole genome shotgun (WGS) entry which is preliminary data.</text>
</comment>
<reference evidence="1" key="2">
    <citation type="submission" date="2021-07" db="EMBL/GenBank/DDBJ databases">
        <authorList>
            <person name="Fletcher K."/>
        </authorList>
    </citation>
    <scope>NUCLEOTIDE SEQUENCE</scope>
    <source>
        <strain evidence="1">SF5</strain>
    </source>
</reference>
<sequence length="69" mass="7776">MAAMISWLRTDRSEIDHMKRLYARAWDFPLGTKLPAALLLGASSRQEGWRCCSREPILGIWIGISTTAV</sequence>
<name>A0A976FMT6_BRELC</name>
<evidence type="ECO:0000313" key="2">
    <source>
        <dbReference type="EMBL" id="TDH69774.1"/>
    </source>
</evidence>
<keyword evidence="3" id="KW-1185">Reference proteome</keyword>
<gene>
    <name evidence="2" type="ORF">CCR75_005453</name>
    <name evidence="1" type="ORF">CCR75_009594</name>
</gene>
<evidence type="ECO:0000313" key="3">
    <source>
        <dbReference type="Proteomes" id="UP000294530"/>
    </source>
</evidence>
<dbReference type="Proteomes" id="UP000294530">
    <property type="component" value="Unassembled WGS sequence"/>
</dbReference>
<proteinExistence type="predicted"/>
<dbReference type="RefSeq" id="XP_067819273.1">
    <property type="nucleotide sequence ID" value="XM_067963534.1"/>
</dbReference>
<organism evidence="1 3">
    <name type="scientific">Bremia lactucae</name>
    <name type="common">Lettuce downy mildew</name>
    <dbReference type="NCBI Taxonomy" id="4779"/>
    <lineage>
        <taxon>Eukaryota</taxon>
        <taxon>Sar</taxon>
        <taxon>Stramenopiles</taxon>
        <taxon>Oomycota</taxon>
        <taxon>Peronosporomycetes</taxon>
        <taxon>Peronosporales</taxon>
        <taxon>Peronosporaceae</taxon>
        <taxon>Bremia</taxon>
    </lineage>
</organism>
<evidence type="ECO:0000313" key="1">
    <source>
        <dbReference type="EMBL" id="TDH69727.1"/>
    </source>
</evidence>
<reference evidence="1 3" key="1">
    <citation type="journal article" date="2021" name="Genome Biol.">
        <title>AFLAP: assembly-free linkage analysis pipeline using k-mers from genome sequencing data.</title>
        <authorList>
            <person name="Fletcher K."/>
            <person name="Zhang L."/>
            <person name="Gil J."/>
            <person name="Han R."/>
            <person name="Cavanaugh K."/>
            <person name="Michelmore R."/>
        </authorList>
    </citation>
    <scope>NUCLEOTIDE SEQUENCE [LARGE SCALE GENOMIC DNA]</scope>
    <source>
        <strain evidence="1 3">SF5</strain>
    </source>
</reference>
<dbReference type="GeneID" id="94349205"/>
<accession>A0A976FMT6</accession>